<keyword evidence="4" id="KW-0804">Transcription</keyword>
<dbReference type="GO" id="GO:0006325">
    <property type="term" value="P:chromatin organization"/>
    <property type="evidence" value="ECO:0007669"/>
    <property type="project" value="UniProtKB-KW"/>
</dbReference>
<dbReference type="AlphaFoldDB" id="E1Z8H1"/>
<dbReference type="OMA" id="HKFFDIE"/>
<feature type="region of interest" description="Disordered" evidence="6">
    <location>
        <begin position="1"/>
        <end position="20"/>
    </location>
</feature>
<evidence type="ECO:0000256" key="4">
    <source>
        <dbReference type="ARBA" id="ARBA00023163"/>
    </source>
</evidence>
<dbReference type="InterPro" id="IPR038217">
    <property type="entry name" value="MRG_C_sf"/>
</dbReference>
<dbReference type="Pfam" id="PF05712">
    <property type="entry name" value="MRG"/>
    <property type="match status" value="1"/>
</dbReference>
<feature type="domain" description="Tudor-knot" evidence="8">
    <location>
        <begin position="36"/>
        <end position="84"/>
    </location>
</feature>
<dbReference type="GO" id="GO:0000123">
    <property type="term" value="C:histone acetyltransferase complex"/>
    <property type="evidence" value="ECO:0007669"/>
    <property type="project" value="TreeGrafter"/>
</dbReference>
<name>E1Z8H1_CHLVA</name>
<dbReference type="Pfam" id="PF11717">
    <property type="entry name" value="Tudor-knot"/>
    <property type="match status" value="1"/>
</dbReference>
<dbReference type="SUPFAM" id="SSF54160">
    <property type="entry name" value="Chromo domain-like"/>
    <property type="match status" value="1"/>
</dbReference>
<evidence type="ECO:0000259" key="7">
    <source>
        <dbReference type="Pfam" id="PF05712"/>
    </source>
</evidence>
<dbReference type="InterPro" id="IPR025995">
    <property type="entry name" value="Tudor-knot"/>
</dbReference>
<keyword evidence="10" id="KW-1185">Reference proteome</keyword>
<feature type="compositionally biased region" description="Low complexity" evidence="6">
    <location>
        <begin position="7"/>
        <end position="17"/>
    </location>
</feature>
<dbReference type="KEGG" id="cvr:CHLNCDRAFT_142405"/>
<evidence type="ECO:0000259" key="8">
    <source>
        <dbReference type="Pfam" id="PF11717"/>
    </source>
</evidence>
<organism evidence="10">
    <name type="scientific">Chlorella variabilis</name>
    <name type="common">Green alga</name>
    <dbReference type="NCBI Taxonomy" id="554065"/>
    <lineage>
        <taxon>Eukaryota</taxon>
        <taxon>Viridiplantae</taxon>
        <taxon>Chlorophyta</taxon>
        <taxon>core chlorophytes</taxon>
        <taxon>Trebouxiophyceae</taxon>
        <taxon>Chlorellales</taxon>
        <taxon>Chlorellaceae</taxon>
        <taxon>Chlorella clade</taxon>
        <taxon>Chlorella</taxon>
    </lineage>
</organism>
<dbReference type="FunCoup" id="E1Z8H1">
    <property type="interactions" value="1533"/>
</dbReference>
<dbReference type="GO" id="GO:0005634">
    <property type="term" value="C:nucleus"/>
    <property type="evidence" value="ECO:0007669"/>
    <property type="project" value="UniProtKB-SubCell"/>
</dbReference>
<feature type="region of interest" description="Disordered" evidence="6">
    <location>
        <begin position="242"/>
        <end position="282"/>
    </location>
</feature>
<gene>
    <name evidence="9" type="ORF">CHLNCDRAFT_142405</name>
</gene>
<keyword evidence="2" id="KW-0156">Chromatin regulator</keyword>
<dbReference type="InterPro" id="IPR026541">
    <property type="entry name" value="MRG_dom"/>
</dbReference>
<evidence type="ECO:0000256" key="2">
    <source>
        <dbReference type="ARBA" id="ARBA00022853"/>
    </source>
</evidence>
<sequence>MGKRQKAVAASKEASAEPLLDLHPPAQVRKGGTAKFKKGSKVLVPHTDQYYAAVVMQGHKRPEGQYYLLHYEGWSNKYNEWVEEAGVVRFDRSLLEQSAAAAGNEPGDLTGRKRRADIAPVEPALAVEIPQHLRLHIPPLLKKVVLDDSVQVNVSGKLLPLPRSAHGRPTISDILKEYEAQVAKEVPEGEQQDPQARPRAQSGVAPRIGEAVSEMVLGVRQYFDQGLRHFLLYPHEVQQADEALGGGGGGGAAATPPKQEGGGSTGGGATGAKGGGGGGGGGVAAPRTPCDLYGAEHLVRLFVKLPDLVPVAYMTPPDVVRLEQQLHDLVARMTEVRRQARYFSLPEEYQPNPHFTALLNLPLQTLVGAGGGGGTPGPGQGAAAAGGAAEPSPGGTGGEGGAEDMEQD</sequence>
<dbReference type="eggNOG" id="KOG3001">
    <property type="taxonomic scope" value="Eukaryota"/>
</dbReference>
<dbReference type="InterPro" id="IPR008676">
    <property type="entry name" value="MRG"/>
</dbReference>
<comment type="subcellular location">
    <subcellularLocation>
        <location evidence="1">Nucleus</location>
    </subcellularLocation>
</comment>
<dbReference type="PROSITE" id="PS51640">
    <property type="entry name" value="MRG"/>
    <property type="match status" value="1"/>
</dbReference>
<dbReference type="OrthoDB" id="124855at2759"/>
<evidence type="ECO:0000256" key="6">
    <source>
        <dbReference type="SAM" id="MobiDB-lite"/>
    </source>
</evidence>
<dbReference type="Gene3D" id="1.10.274.30">
    <property type="entry name" value="MRG domain"/>
    <property type="match status" value="1"/>
</dbReference>
<dbReference type="EMBL" id="GL433838">
    <property type="protein sequence ID" value="EFN58346.1"/>
    <property type="molecule type" value="Genomic_DNA"/>
</dbReference>
<dbReference type="PANTHER" id="PTHR10880:SF15">
    <property type="entry name" value="MSL COMPLEX SUBUNIT 3"/>
    <property type="match status" value="1"/>
</dbReference>
<dbReference type="Proteomes" id="UP000008141">
    <property type="component" value="Unassembled WGS sequence"/>
</dbReference>
<dbReference type="InParanoid" id="E1Z8H1"/>
<feature type="compositionally biased region" description="Low complexity" evidence="6">
    <location>
        <begin position="381"/>
        <end position="393"/>
    </location>
</feature>
<dbReference type="STRING" id="554065.E1Z8H1"/>
<dbReference type="GO" id="GO:0006355">
    <property type="term" value="P:regulation of DNA-templated transcription"/>
    <property type="evidence" value="ECO:0007669"/>
    <property type="project" value="InterPro"/>
</dbReference>
<feature type="domain" description="MRG" evidence="7">
    <location>
        <begin position="130"/>
        <end position="350"/>
    </location>
</feature>
<dbReference type="Gene3D" id="2.30.30.140">
    <property type="match status" value="1"/>
</dbReference>
<feature type="compositionally biased region" description="Gly residues" evidence="6">
    <location>
        <begin position="260"/>
        <end position="282"/>
    </location>
</feature>
<evidence type="ECO:0000313" key="10">
    <source>
        <dbReference type="Proteomes" id="UP000008141"/>
    </source>
</evidence>
<reference evidence="9 10" key="1">
    <citation type="journal article" date="2010" name="Plant Cell">
        <title>The Chlorella variabilis NC64A genome reveals adaptation to photosymbiosis, coevolution with viruses, and cryptic sex.</title>
        <authorList>
            <person name="Blanc G."/>
            <person name="Duncan G."/>
            <person name="Agarkova I."/>
            <person name="Borodovsky M."/>
            <person name="Gurnon J."/>
            <person name="Kuo A."/>
            <person name="Lindquist E."/>
            <person name="Lucas S."/>
            <person name="Pangilinan J."/>
            <person name="Polle J."/>
            <person name="Salamov A."/>
            <person name="Terry A."/>
            <person name="Yamada T."/>
            <person name="Dunigan D.D."/>
            <person name="Grigoriev I.V."/>
            <person name="Claverie J.M."/>
            <person name="Van Etten J.L."/>
        </authorList>
    </citation>
    <scope>NUCLEOTIDE SEQUENCE [LARGE SCALE GENOMIC DNA]</scope>
    <source>
        <strain evidence="9 10">NC64A</strain>
    </source>
</reference>
<feature type="region of interest" description="Disordered" evidence="6">
    <location>
        <begin position="369"/>
        <end position="408"/>
    </location>
</feature>
<dbReference type="RefSeq" id="XP_005850448.1">
    <property type="nucleotide sequence ID" value="XM_005850386.1"/>
</dbReference>
<protein>
    <submittedName>
        <fullName evidence="9">Uncharacterized protein</fullName>
    </submittedName>
</protein>
<keyword evidence="3" id="KW-0805">Transcription regulation</keyword>
<accession>E1Z8H1</accession>
<dbReference type="GeneID" id="17357641"/>
<evidence type="ECO:0000256" key="5">
    <source>
        <dbReference type="ARBA" id="ARBA00023242"/>
    </source>
</evidence>
<feature type="region of interest" description="Disordered" evidence="6">
    <location>
        <begin position="185"/>
        <end position="205"/>
    </location>
</feature>
<feature type="compositionally biased region" description="Gly residues" evidence="6">
    <location>
        <begin position="369"/>
        <end position="380"/>
    </location>
</feature>
<dbReference type="PANTHER" id="PTHR10880">
    <property type="entry name" value="MORTALITY FACTOR 4-LIKE PROTEIN"/>
    <property type="match status" value="1"/>
</dbReference>
<dbReference type="InterPro" id="IPR016197">
    <property type="entry name" value="Chromo-like_dom_sf"/>
</dbReference>
<evidence type="ECO:0000256" key="1">
    <source>
        <dbReference type="ARBA" id="ARBA00004123"/>
    </source>
</evidence>
<evidence type="ECO:0000256" key="3">
    <source>
        <dbReference type="ARBA" id="ARBA00023015"/>
    </source>
</evidence>
<proteinExistence type="predicted"/>
<evidence type="ECO:0000313" key="9">
    <source>
        <dbReference type="EMBL" id="EFN58346.1"/>
    </source>
</evidence>
<keyword evidence="5" id="KW-0539">Nucleus</keyword>